<dbReference type="Gene3D" id="3.40.50.300">
    <property type="entry name" value="P-loop containing nucleotide triphosphate hydrolases"/>
    <property type="match status" value="1"/>
</dbReference>
<gene>
    <name evidence="4" type="primary">epsE_29</name>
    <name evidence="4" type="ORF">GALL_160730</name>
</gene>
<evidence type="ECO:0000313" key="4">
    <source>
        <dbReference type="EMBL" id="OIR01772.1"/>
    </source>
</evidence>
<evidence type="ECO:0000256" key="2">
    <source>
        <dbReference type="ARBA" id="ARBA00022840"/>
    </source>
</evidence>
<keyword evidence="1" id="KW-0547">Nucleotide-binding</keyword>
<dbReference type="PANTHER" id="PTHR30258">
    <property type="entry name" value="TYPE II SECRETION SYSTEM PROTEIN GSPE-RELATED"/>
    <property type="match status" value="1"/>
</dbReference>
<dbReference type="EMBL" id="MLJW01000080">
    <property type="protein sequence ID" value="OIR01772.1"/>
    <property type="molecule type" value="Genomic_DNA"/>
</dbReference>
<evidence type="ECO:0000259" key="3">
    <source>
        <dbReference type="PROSITE" id="PS00662"/>
    </source>
</evidence>
<name>A0A1J5SJ74_9ZZZZ</name>
<dbReference type="SUPFAM" id="SSF160246">
    <property type="entry name" value="EspE N-terminal domain-like"/>
    <property type="match status" value="1"/>
</dbReference>
<dbReference type="InterPro" id="IPR007831">
    <property type="entry name" value="T2SS_GspE_N"/>
</dbReference>
<dbReference type="Gene3D" id="3.30.300.160">
    <property type="entry name" value="Type II secretion system, protein E, N-terminal domain"/>
    <property type="match status" value="1"/>
</dbReference>
<dbReference type="AlphaFoldDB" id="A0A1J5SJ74"/>
<reference evidence="4" key="1">
    <citation type="submission" date="2016-10" db="EMBL/GenBank/DDBJ databases">
        <title>Sequence of Gallionella enrichment culture.</title>
        <authorList>
            <person name="Poehlein A."/>
            <person name="Muehling M."/>
            <person name="Daniel R."/>
        </authorList>
    </citation>
    <scope>NUCLEOTIDE SEQUENCE</scope>
</reference>
<dbReference type="FunFam" id="3.40.50.300:FF:000398">
    <property type="entry name" value="Type IV pilus assembly ATPase PilB"/>
    <property type="match status" value="1"/>
</dbReference>
<dbReference type="Pfam" id="PF05157">
    <property type="entry name" value="MshEN"/>
    <property type="match status" value="1"/>
</dbReference>
<dbReference type="PROSITE" id="PS00662">
    <property type="entry name" value="T2SP_E"/>
    <property type="match status" value="1"/>
</dbReference>
<dbReference type="InterPro" id="IPR037257">
    <property type="entry name" value="T2SS_E_N_sf"/>
</dbReference>
<accession>A0A1J5SJ74</accession>
<feature type="domain" description="Bacterial type II secretion system protein E" evidence="3">
    <location>
        <begin position="383"/>
        <end position="397"/>
    </location>
</feature>
<dbReference type="InterPro" id="IPR001482">
    <property type="entry name" value="T2SS/T4SS_dom"/>
</dbReference>
<dbReference type="PANTHER" id="PTHR30258:SF2">
    <property type="entry name" value="COMG OPERON PROTEIN 1"/>
    <property type="match status" value="1"/>
</dbReference>
<organism evidence="4">
    <name type="scientific">mine drainage metagenome</name>
    <dbReference type="NCBI Taxonomy" id="410659"/>
    <lineage>
        <taxon>unclassified sequences</taxon>
        <taxon>metagenomes</taxon>
        <taxon>ecological metagenomes</taxon>
    </lineage>
</organism>
<dbReference type="Pfam" id="PF00437">
    <property type="entry name" value="T2SSE"/>
    <property type="match status" value="1"/>
</dbReference>
<evidence type="ECO:0000256" key="1">
    <source>
        <dbReference type="ARBA" id="ARBA00022741"/>
    </source>
</evidence>
<keyword evidence="2" id="KW-0067">ATP-binding</keyword>
<dbReference type="SMART" id="SM00382">
    <property type="entry name" value="AAA"/>
    <property type="match status" value="1"/>
</dbReference>
<proteinExistence type="predicted"/>
<dbReference type="Gene3D" id="3.30.450.90">
    <property type="match status" value="1"/>
</dbReference>
<dbReference type="GO" id="GO:0005886">
    <property type="term" value="C:plasma membrane"/>
    <property type="evidence" value="ECO:0007669"/>
    <property type="project" value="TreeGrafter"/>
</dbReference>
<dbReference type="GO" id="GO:0016887">
    <property type="term" value="F:ATP hydrolysis activity"/>
    <property type="evidence" value="ECO:0007669"/>
    <property type="project" value="TreeGrafter"/>
</dbReference>
<dbReference type="SUPFAM" id="SSF52540">
    <property type="entry name" value="P-loop containing nucleoside triphosphate hydrolases"/>
    <property type="match status" value="1"/>
</dbReference>
<dbReference type="InterPro" id="IPR003593">
    <property type="entry name" value="AAA+_ATPase"/>
</dbReference>
<dbReference type="GO" id="GO:0005524">
    <property type="term" value="F:ATP binding"/>
    <property type="evidence" value="ECO:0007669"/>
    <property type="project" value="UniProtKB-KW"/>
</dbReference>
<sequence>MPNPRNKLFVEHITALPDFDYVREVRALLDQHPDDASLLSAVIDQKLVSKDDACRLWGDVIGHAYVDPFASVITEEAIACIPAEIAKKVKCIGLYVLGGTLTVALAAPDDKDIVRRLGQIAQMPVSPVFALEREIEDAIAIHYSNEKSIEESLAGLERASIFDQTDVSNERLALLADSDSIVAFVDEIIYYALRERATDIHIEPQETLARVRFRVDGNLREMLTYSRKLHRAFISRLKIISNLNIAESRFPQDGRFAMSIGTQTANFRFSCIPTQFGEKAVIRILTFSGKKAMMTLDKMMMSQNVLQPFKRLIRNPNGIIFVTGPTGSGKTTTLYAALHEINTPDVNISTIEDPIEIQLAGITQTQVNAHIDLKFSTILRSLLRQDPDIILIGEIRDLETAKIATEAALTGHLVLATLHTNTAAQAIVRLMEIGVEPYMVAPSVVGVLAQRLAARICESCKEPYHPSRELLGKYFLEEGLTDVPFYRGRGCPACRGTGYKGRIAFHELIVITEEIRTMITERRSAQEITRAAAKIGYRSLRYDGLKKVLLGLTTIEEIEANTSFEWAT</sequence>
<comment type="caution">
    <text evidence="4">The sequence shown here is derived from an EMBL/GenBank/DDBJ whole genome shotgun (WGS) entry which is preliminary data.</text>
</comment>
<protein>
    <submittedName>
        <fullName evidence="4">Type II secretion system protein E</fullName>
    </submittedName>
</protein>
<dbReference type="InterPro" id="IPR027417">
    <property type="entry name" value="P-loop_NTPase"/>
</dbReference>
<dbReference type="CDD" id="cd01129">
    <property type="entry name" value="PulE-GspE-like"/>
    <property type="match status" value="1"/>
</dbReference>